<dbReference type="Pfam" id="PF13309">
    <property type="entry name" value="HTH_22"/>
    <property type="match status" value="1"/>
</dbReference>
<evidence type="ECO:0000313" key="4">
    <source>
        <dbReference type="EMBL" id="CAB5060071.1"/>
    </source>
</evidence>
<dbReference type="EMBL" id="CAEZSE010000047">
    <property type="protein sequence ID" value="CAB4532363.1"/>
    <property type="molecule type" value="Genomic_DNA"/>
</dbReference>
<dbReference type="InterPro" id="IPR039445">
    <property type="entry name" value="DauR-like_HTH"/>
</dbReference>
<name>A0A6J6B1X2_9ZZZZ</name>
<evidence type="ECO:0000259" key="1">
    <source>
        <dbReference type="Pfam" id="PF13309"/>
    </source>
</evidence>
<gene>
    <name evidence="2" type="ORF">UFOPK1353_00415</name>
    <name evidence="3" type="ORF">UFOPK2855_01103</name>
    <name evidence="4" type="ORF">UFOPK4345_00234</name>
</gene>
<proteinExistence type="predicted"/>
<sequence length="121" mass="13320">MKVTRQNPLLKTIEPLITAIGGILIDVDQMKNGDVTLEVDGVVVAAVRLPALHGALDRMIESVERELGANLSDLSRTAKQRAIRLLDERGAFTLRRAVEDVADAMGVSRITVYNYLNSLHR</sequence>
<reference evidence="2" key="1">
    <citation type="submission" date="2020-05" db="EMBL/GenBank/DDBJ databases">
        <authorList>
            <person name="Chiriac C."/>
            <person name="Salcher M."/>
            <person name="Ghai R."/>
            <person name="Kavagutti S V."/>
        </authorList>
    </citation>
    <scope>NUCLEOTIDE SEQUENCE</scope>
</reference>
<feature type="domain" description="Transcriptional regulator DauR-like HTH" evidence="1">
    <location>
        <begin position="56"/>
        <end position="117"/>
    </location>
</feature>
<dbReference type="EMBL" id="CAEZZK010000240">
    <property type="protein sequence ID" value="CAB4767248.1"/>
    <property type="molecule type" value="Genomic_DNA"/>
</dbReference>
<organism evidence="2">
    <name type="scientific">freshwater metagenome</name>
    <dbReference type="NCBI Taxonomy" id="449393"/>
    <lineage>
        <taxon>unclassified sequences</taxon>
        <taxon>metagenomes</taxon>
        <taxon>ecological metagenomes</taxon>
    </lineage>
</organism>
<dbReference type="PANTHER" id="PTHR35568">
    <property type="entry name" value="TRANSCRIPTIONAL REGULATOR DAUR"/>
    <property type="match status" value="1"/>
</dbReference>
<evidence type="ECO:0000313" key="2">
    <source>
        <dbReference type="EMBL" id="CAB4532363.1"/>
    </source>
</evidence>
<dbReference type="EMBL" id="CAFBQV010000019">
    <property type="protein sequence ID" value="CAB5060071.1"/>
    <property type="molecule type" value="Genomic_DNA"/>
</dbReference>
<protein>
    <submittedName>
        <fullName evidence="2">Unannotated protein</fullName>
    </submittedName>
</protein>
<dbReference type="AlphaFoldDB" id="A0A6J6B1X2"/>
<dbReference type="InterPro" id="IPR039446">
    <property type="entry name" value="DauR-like"/>
</dbReference>
<dbReference type="PANTHER" id="PTHR35568:SF1">
    <property type="entry name" value="TRANSCRIPTIONAL REGULATOR DAUR"/>
    <property type="match status" value="1"/>
</dbReference>
<evidence type="ECO:0000313" key="3">
    <source>
        <dbReference type="EMBL" id="CAB4767248.1"/>
    </source>
</evidence>
<accession>A0A6J6B1X2</accession>